<evidence type="ECO:0000259" key="2">
    <source>
        <dbReference type="Pfam" id="PF14870"/>
    </source>
</evidence>
<evidence type="ECO:0000259" key="3">
    <source>
        <dbReference type="Pfam" id="PF18962"/>
    </source>
</evidence>
<dbReference type="Gene3D" id="2.60.40.4070">
    <property type="match status" value="1"/>
</dbReference>
<feature type="signal peptide" evidence="1">
    <location>
        <begin position="1"/>
        <end position="21"/>
    </location>
</feature>
<sequence>MKVLSSIAIVLVFLIVSSVQAQNGWMPQTSGTAENLNSISAPSTSSITTVGDFGVVLHSIDGGLTWNTQTAPTAFYEAVSFYDDNIGVMTGSGGAIIHTTDGGSTWQEQQNGWMITYYGAHQVNEQAAFVAGVNTIFQPLMSFTTDGWQTQQDVAFYVYYQGSYNEGTVNDIHFFNETTGVAAVSIWNGNGAIVRTENQGQGWTTVAWVDQSINAIDFYTGSTGFAVGNNGIGLLTYNNGNDWEIRDTGVSVDLNDISFATYSYGWAVGDGGTIIYTDWSGNTWEPQSSGTTENLTGVSFVNTDNGWVVGDNGTILNYGEIVPWDVTVSLTHTSPPIVIPATGGSFDFNIAVTNNETSPVSFNVWTMVTLPNTVEFGPLIGPIDLNFDPGFSANRDRTQVVPANAPAGMYTYDAYVGIYPDIIWNEDHFDFEKLATGDGIAITGWECWGESFVDAVEETANLPAEIALGSAYPNPFNPKTVLSYKLQAASLVNLSVYDISGRLVTELVNAWRDAGVHEVMFDGSDLSSGVYLYRLTAGEFTNTGKMVLLK</sequence>
<dbReference type="InterPro" id="IPR028203">
    <property type="entry name" value="PSII_CF48-like_dom"/>
</dbReference>
<evidence type="ECO:0000313" key="5">
    <source>
        <dbReference type="Proteomes" id="UP000319619"/>
    </source>
</evidence>
<name>A0A532UQN3_UNCL8</name>
<feature type="domain" description="Photosynthesis system II assembly factor Ycf48/Hcf136-like" evidence="2">
    <location>
        <begin position="21"/>
        <end position="108"/>
    </location>
</feature>
<dbReference type="SUPFAM" id="SSF110296">
    <property type="entry name" value="Oligoxyloglucan reducing end-specific cellobiohydrolase"/>
    <property type="match status" value="1"/>
</dbReference>
<dbReference type="EMBL" id="NJBN01000013">
    <property type="protein sequence ID" value="TKJ37239.1"/>
    <property type="molecule type" value="Genomic_DNA"/>
</dbReference>
<comment type="caution">
    <text evidence="4">The sequence shown here is derived from an EMBL/GenBank/DDBJ whole genome shotgun (WGS) entry which is preliminary data.</text>
</comment>
<organism evidence="4 5">
    <name type="scientific">candidate division LCP-89 bacterium B3_LCP</name>
    <dbReference type="NCBI Taxonomy" id="2012998"/>
    <lineage>
        <taxon>Bacteria</taxon>
        <taxon>Pseudomonadati</taxon>
        <taxon>Bacteria division LCP-89</taxon>
    </lineage>
</organism>
<dbReference type="Pfam" id="PF14870">
    <property type="entry name" value="PSII_BNR"/>
    <property type="match status" value="2"/>
</dbReference>
<dbReference type="InterPro" id="IPR026444">
    <property type="entry name" value="Secre_tail"/>
</dbReference>
<proteinExistence type="predicted"/>
<feature type="chain" id="PRO_5021850039" description="Secretion system C-terminal sorting domain-containing protein" evidence="1">
    <location>
        <begin position="22"/>
        <end position="550"/>
    </location>
</feature>
<reference evidence="4 5" key="1">
    <citation type="submission" date="2017-06" db="EMBL/GenBank/DDBJ databases">
        <title>Novel microbial phyla capable of carbon fixation and sulfur reduction in deep-sea sediments.</title>
        <authorList>
            <person name="Huang J."/>
            <person name="Baker B."/>
            <person name="Wang Y."/>
        </authorList>
    </citation>
    <scope>NUCLEOTIDE SEQUENCE [LARGE SCALE GENOMIC DNA]</scope>
    <source>
        <strain evidence="4">B3_LCP</strain>
    </source>
</reference>
<dbReference type="PANTHER" id="PTHR47199:SF2">
    <property type="entry name" value="PHOTOSYSTEM II STABILITY_ASSEMBLY FACTOR HCF136, CHLOROPLASTIC"/>
    <property type="match status" value="1"/>
</dbReference>
<feature type="domain" description="Photosynthesis system II assembly factor Ycf48/Hcf136-like" evidence="2">
    <location>
        <begin position="250"/>
        <end position="318"/>
    </location>
</feature>
<dbReference type="Gene3D" id="2.60.40.3880">
    <property type="match status" value="1"/>
</dbReference>
<evidence type="ECO:0008006" key="6">
    <source>
        <dbReference type="Google" id="ProtNLM"/>
    </source>
</evidence>
<dbReference type="PANTHER" id="PTHR47199">
    <property type="entry name" value="PHOTOSYSTEM II STABILITY/ASSEMBLY FACTOR HCF136, CHLOROPLASTIC"/>
    <property type="match status" value="1"/>
</dbReference>
<feature type="domain" description="Secretion system C-terminal sorting" evidence="3">
    <location>
        <begin position="472"/>
        <end position="547"/>
    </location>
</feature>
<keyword evidence="1" id="KW-0732">Signal</keyword>
<evidence type="ECO:0000256" key="1">
    <source>
        <dbReference type="SAM" id="SignalP"/>
    </source>
</evidence>
<protein>
    <recommendedName>
        <fullName evidence="6">Secretion system C-terminal sorting domain-containing protein</fullName>
    </recommendedName>
</protein>
<dbReference type="NCBIfam" id="TIGR04183">
    <property type="entry name" value="Por_Secre_tail"/>
    <property type="match status" value="1"/>
</dbReference>
<accession>A0A532UQN3</accession>
<gene>
    <name evidence="4" type="ORF">CEE37_14090</name>
</gene>
<dbReference type="Proteomes" id="UP000319619">
    <property type="component" value="Unassembled WGS sequence"/>
</dbReference>
<dbReference type="AlphaFoldDB" id="A0A532UQN3"/>
<evidence type="ECO:0000313" key="4">
    <source>
        <dbReference type="EMBL" id="TKJ37239.1"/>
    </source>
</evidence>
<dbReference type="Pfam" id="PF18962">
    <property type="entry name" value="Por_Secre_tail"/>
    <property type="match status" value="1"/>
</dbReference>